<protein>
    <submittedName>
        <fullName evidence="3">MobA-like protein</fullName>
    </submittedName>
</protein>
<evidence type="ECO:0000259" key="2">
    <source>
        <dbReference type="Pfam" id="PF12804"/>
    </source>
</evidence>
<dbReference type="AlphaFoldDB" id="A0A059FRR7"/>
<dbReference type="InterPro" id="IPR025877">
    <property type="entry name" value="MobA-like_NTP_Trfase"/>
</dbReference>
<evidence type="ECO:0000313" key="3">
    <source>
        <dbReference type="EMBL" id="KCZ93365.1"/>
    </source>
</evidence>
<dbReference type="PANTHER" id="PTHR43777">
    <property type="entry name" value="MOLYBDENUM COFACTOR CYTIDYLYLTRANSFERASE"/>
    <property type="match status" value="1"/>
</dbReference>
<dbReference type="RefSeq" id="WP_051618329.1">
    <property type="nucleotide sequence ID" value="NZ_ARYK01000002.1"/>
</dbReference>
<keyword evidence="1" id="KW-0460">Magnesium</keyword>
<dbReference type="PATRIC" id="fig|1280950.3.peg.1189"/>
<name>A0A059FRR7_9PROT</name>
<dbReference type="Pfam" id="PF12804">
    <property type="entry name" value="NTP_transf_3"/>
    <property type="match status" value="1"/>
</dbReference>
<sequence length="199" mass="21223">MPDQIAILLLASGLSQRFGDGDKLLAILGRQSVLARAAQAVPPHHAGARFAVVGEDQDDRTRVLKALGYHVVPNPTPEAGQGNSLSIGIRHVRDHTDADAVLVLLGDMPFVTGTHVSALMQGLDAGATAVMSETDGVLLPPAAFRRQHFDDLGRITGDSGARKLFERLHATRTVIADRGVLLDIDRVEDLTFAEDILNG</sequence>
<keyword evidence="4" id="KW-1185">Reference proteome</keyword>
<dbReference type="Proteomes" id="UP000025171">
    <property type="component" value="Unassembled WGS sequence"/>
</dbReference>
<gene>
    <name evidence="3" type="ORF">HJO_05900</name>
</gene>
<organism evidence="3 4">
    <name type="scientific">Hyphomonas johnsonii MHS-2</name>
    <dbReference type="NCBI Taxonomy" id="1280950"/>
    <lineage>
        <taxon>Bacteria</taxon>
        <taxon>Pseudomonadati</taxon>
        <taxon>Pseudomonadota</taxon>
        <taxon>Alphaproteobacteria</taxon>
        <taxon>Hyphomonadales</taxon>
        <taxon>Hyphomonadaceae</taxon>
        <taxon>Hyphomonas</taxon>
    </lineage>
</organism>
<dbReference type="eggNOG" id="COG2068">
    <property type="taxonomic scope" value="Bacteria"/>
</dbReference>
<dbReference type="PANTHER" id="PTHR43777:SF1">
    <property type="entry name" value="MOLYBDENUM COFACTOR CYTIDYLYLTRANSFERASE"/>
    <property type="match status" value="1"/>
</dbReference>
<reference evidence="3 4" key="1">
    <citation type="journal article" date="2014" name="Antonie Van Leeuwenhoek">
        <title>Hyphomonas beringensis sp. nov. and Hyphomonas chukchiensis sp. nov., isolated from surface seawater of the Bering Sea and Chukchi Sea.</title>
        <authorList>
            <person name="Li C."/>
            <person name="Lai Q."/>
            <person name="Li G."/>
            <person name="Dong C."/>
            <person name="Wang J."/>
            <person name="Liao Y."/>
            <person name="Shao Z."/>
        </authorList>
    </citation>
    <scope>NUCLEOTIDE SEQUENCE [LARGE SCALE GENOMIC DNA]</scope>
    <source>
        <strain evidence="3 4">MHS-2</strain>
    </source>
</reference>
<dbReference type="InterPro" id="IPR029044">
    <property type="entry name" value="Nucleotide-diphossugar_trans"/>
</dbReference>
<dbReference type="CDD" id="cd04182">
    <property type="entry name" value="GT_2_like_f"/>
    <property type="match status" value="1"/>
</dbReference>
<feature type="domain" description="MobA-like NTP transferase" evidence="2">
    <location>
        <begin position="8"/>
        <end position="169"/>
    </location>
</feature>
<evidence type="ECO:0000313" key="4">
    <source>
        <dbReference type="Proteomes" id="UP000025171"/>
    </source>
</evidence>
<dbReference type="SUPFAM" id="SSF53448">
    <property type="entry name" value="Nucleotide-diphospho-sugar transferases"/>
    <property type="match status" value="1"/>
</dbReference>
<accession>A0A059FRR7</accession>
<dbReference type="GO" id="GO:0016779">
    <property type="term" value="F:nucleotidyltransferase activity"/>
    <property type="evidence" value="ECO:0007669"/>
    <property type="project" value="UniProtKB-ARBA"/>
</dbReference>
<evidence type="ECO:0000256" key="1">
    <source>
        <dbReference type="ARBA" id="ARBA00022842"/>
    </source>
</evidence>
<dbReference type="OrthoDB" id="9779263at2"/>
<dbReference type="STRING" id="1280950.HJO_05900"/>
<proteinExistence type="predicted"/>
<dbReference type="Gene3D" id="3.90.550.10">
    <property type="entry name" value="Spore Coat Polysaccharide Biosynthesis Protein SpsA, Chain A"/>
    <property type="match status" value="1"/>
</dbReference>
<comment type="caution">
    <text evidence="3">The sequence shown here is derived from an EMBL/GenBank/DDBJ whole genome shotgun (WGS) entry which is preliminary data.</text>
</comment>
<dbReference type="EMBL" id="ARYK01000002">
    <property type="protein sequence ID" value="KCZ93365.1"/>
    <property type="molecule type" value="Genomic_DNA"/>
</dbReference>